<comment type="caution">
    <text evidence="2">The sequence shown here is derived from an EMBL/GenBank/DDBJ whole genome shotgun (WGS) entry which is preliminary data.</text>
</comment>
<sequence length="463" mass="53397">MKLPLSPPRIETLLKKAFDEKFVEYFVSNFGPTDAEGRYLHWDKLRHLKPPEGWTSEYYWLALKFARKSLYKKLPFTSKSGEPFQFCMTDSINRDLHWIDKNAAGRIGMDKPVTNPHTRDTYLVGSLIEEAISSSQLEGASTTRNVAKEMLRQGRKPKDHSEQMIFNNYQAMQFIREYKEEKLTQAMILQLHRILTEATLDDADKAGRYRDAGDDIHVVDASGTVSLHTPPDASELAERAERLCQFANDLNGKDFIHPVIRAIILHFMIGYDHPFVDGNGRTARALFYWSMANQQYWLMEFISISRIIKQAPAQYGRAYLYTETDDNDLTYFIIHQLEVIKKAINALHEHLAKKAEQLHSIEKRLDGSVLQGQLNHRQLAILRHALDHPNAIYNIKEHQAAHKITYQTARTDLLKLSDQFKILTKRKYGNSFVFVAPPDLGQKLAEIEQISRKAENDLLNTLL</sequence>
<reference evidence="2 3" key="1">
    <citation type="journal article" date="2019" name="Antonie Van Leeuwenhoek">
        <title>Description of 'Ca. Methylobacter oryzae' KRF1, a novel species from the environmentally important Methylobacter clade 2.</title>
        <authorList>
            <person name="Khatri K."/>
            <person name="Mohite J.A."/>
            <person name="Pandit P.S."/>
            <person name="Bahulikar R."/>
            <person name="Rahalkar M.C."/>
        </authorList>
    </citation>
    <scope>NUCLEOTIDE SEQUENCE [LARGE SCALE GENOMIC DNA]</scope>
    <source>
        <strain evidence="2 3">KRF1</strain>
    </source>
</reference>
<dbReference type="PROSITE" id="PS51459">
    <property type="entry name" value="FIDO"/>
    <property type="match status" value="1"/>
</dbReference>
<dbReference type="Pfam" id="PF02661">
    <property type="entry name" value="Fic"/>
    <property type="match status" value="1"/>
</dbReference>
<keyword evidence="3" id="KW-1185">Reference proteome</keyword>
<dbReference type="InterPro" id="IPR036597">
    <property type="entry name" value="Fido-like_dom_sf"/>
</dbReference>
<organism evidence="2 3">
    <name type="scientific">Candidatus Methylobacter oryzae</name>
    <dbReference type="NCBI Taxonomy" id="2497749"/>
    <lineage>
        <taxon>Bacteria</taxon>
        <taxon>Pseudomonadati</taxon>
        <taxon>Pseudomonadota</taxon>
        <taxon>Gammaproteobacteria</taxon>
        <taxon>Methylococcales</taxon>
        <taxon>Methylococcaceae</taxon>
        <taxon>Methylobacter</taxon>
    </lineage>
</organism>
<accession>A0ABY3C526</accession>
<proteinExistence type="predicted"/>
<dbReference type="InterPro" id="IPR040198">
    <property type="entry name" value="Fido_containing"/>
</dbReference>
<protein>
    <submittedName>
        <fullName evidence="2">Fic family protein</fullName>
    </submittedName>
</protein>
<dbReference type="InterPro" id="IPR003812">
    <property type="entry name" value="Fido"/>
</dbReference>
<name>A0ABY3C526_9GAMM</name>
<evidence type="ECO:0000259" key="1">
    <source>
        <dbReference type="PROSITE" id="PS51459"/>
    </source>
</evidence>
<dbReference type="RefSeq" id="WP_127029537.1">
    <property type="nucleotide sequence ID" value="NZ_RYFG02000121.1"/>
</dbReference>
<evidence type="ECO:0000313" key="2">
    <source>
        <dbReference type="EMBL" id="TRW89567.1"/>
    </source>
</evidence>
<gene>
    <name evidence="2" type="ORF">EKO24_021125</name>
</gene>
<dbReference type="EMBL" id="RYFG02000121">
    <property type="protein sequence ID" value="TRW89567.1"/>
    <property type="molecule type" value="Genomic_DNA"/>
</dbReference>
<dbReference type="Gene3D" id="1.10.3290.10">
    <property type="entry name" value="Fido-like domain"/>
    <property type="match status" value="1"/>
</dbReference>
<dbReference type="PANTHER" id="PTHR13504">
    <property type="entry name" value="FIDO DOMAIN-CONTAINING PROTEIN DDB_G0283145"/>
    <property type="match status" value="1"/>
</dbReference>
<dbReference type="SUPFAM" id="SSF140931">
    <property type="entry name" value="Fic-like"/>
    <property type="match status" value="1"/>
</dbReference>
<dbReference type="Proteomes" id="UP000733744">
    <property type="component" value="Unassembled WGS sequence"/>
</dbReference>
<feature type="domain" description="Fido" evidence="1">
    <location>
        <begin position="183"/>
        <end position="335"/>
    </location>
</feature>
<evidence type="ECO:0000313" key="3">
    <source>
        <dbReference type="Proteomes" id="UP000733744"/>
    </source>
</evidence>
<dbReference type="PANTHER" id="PTHR13504:SF38">
    <property type="entry name" value="FIDO DOMAIN-CONTAINING PROTEIN"/>
    <property type="match status" value="1"/>
</dbReference>